<name>A0A0G1CP34_9BACT</name>
<comment type="caution">
    <text evidence="4">The sequence shown here is derived from an EMBL/GenBank/DDBJ whole genome shotgun (WGS) entry which is preliminary data.</text>
</comment>
<feature type="transmembrane region" description="Helical" evidence="1">
    <location>
        <begin position="7"/>
        <end position="23"/>
    </location>
</feature>
<dbReference type="AlphaFoldDB" id="A0A0G1CP34"/>
<dbReference type="InterPro" id="IPR036615">
    <property type="entry name" value="Mur_ligase_C_dom_sf"/>
</dbReference>
<evidence type="ECO:0000259" key="3">
    <source>
        <dbReference type="Pfam" id="PF08245"/>
    </source>
</evidence>
<evidence type="ECO:0000313" key="5">
    <source>
        <dbReference type="Proteomes" id="UP000034050"/>
    </source>
</evidence>
<dbReference type="InterPro" id="IPR004101">
    <property type="entry name" value="Mur_ligase_C"/>
</dbReference>
<sequence>MWQRYKNIYHGVSAIFAAVYYGFPGKKLKVIGITGTDGKTTTTHLIHHILTSAHKKASMVSSVFAEIAGKQYDTGFHVTSPNEWQVQKFLQESFKAGEEYMVLEVTSHALDQHRVDGIDFEIGVLTNITHEHLDYHKTYENYVSTKVKLLKRARCAIVNRDDESFRYIDVSKNQKTITYGIKNKSDVMPETFTFTSPLPGEYNLYNCLAAIAACQQLGIKDAEIKKALKTFKGVKGRFEYLPTDNNFEVIIDFAHTPNGIEKVLSTVKPMVRGKLIHVFGSAGLRDRSKRPIMGEKSALFADVSVLTEEDYRTEHVDQIMDEIAQGCILQGARELTVGDFEKALVSKNKVFFRINDRQTAIDFAIQKLARKNDVLIFTGKAHEKSLCRGTVEYPWSEHEAIRKALKKNVSPDV</sequence>
<dbReference type="EMBL" id="LCFD01000002">
    <property type="protein sequence ID" value="KKS87520.1"/>
    <property type="molecule type" value="Genomic_DNA"/>
</dbReference>
<reference evidence="4 5" key="1">
    <citation type="journal article" date="2015" name="Nature">
        <title>rRNA introns, odd ribosomes, and small enigmatic genomes across a large radiation of phyla.</title>
        <authorList>
            <person name="Brown C.T."/>
            <person name="Hug L.A."/>
            <person name="Thomas B.C."/>
            <person name="Sharon I."/>
            <person name="Castelle C.J."/>
            <person name="Singh A."/>
            <person name="Wilkins M.J."/>
            <person name="Williams K.H."/>
            <person name="Banfield J.F."/>
        </authorList>
    </citation>
    <scope>NUCLEOTIDE SEQUENCE [LARGE SCALE GENOMIC DNA]</scope>
</reference>
<keyword evidence="1" id="KW-0472">Membrane</keyword>
<dbReference type="STRING" id="1618446.UV61_C0002G0241"/>
<dbReference type="PANTHER" id="PTHR23135">
    <property type="entry name" value="MUR LIGASE FAMILY MEMBER"/>
    <property type="match status" value="1"/>
</dbReference>
<feature type="domain" description="Mur ligase central" evidence="3">
    <location>
        <begin position="33"/>
        <end position="214"/>
    </location>
</feature>
<dbReference type="GO" id="GO:0005524">
    <property type="term" value="F:ATP binding"/>
    <property type="evidence" value="ECO:0007669"/>
    <property type="project" value="InterPro"/>
</dbReference>
<dbReference type="PANTHER" id="PTHR23135:SF4">
    <property type="entry name" value="UDP-N-ACETYLMURAMOYL-L-ALANYL-D-GLUTAMATE--2,6-DIAMINOPIMELATE LIGASE MURE HOMOLOG, CHLOROPLASTIC"/>
    <property type="match status" value="1"/>
</dbReference>
<dbReference type="Pfam" id="PF02875">
    <property type="entry name" value="Mur_ligase_C"/>
    <property type="match status" value="1"/>
</dbReference>
<keyword evidence="1" id="KW-1133">Transmembrane helix</keyword>
<proteinExistence type="predicted"/>
<keyword evidence="1" id="KW-0812">Transmembrane</keyword>
<protein>
    <submittedName>
        <fullName evidence="4">UDP-N-acetylmuramyl-tripeptide synthetase</fullName>
    </submittedName>
</protein>
<dbReference type="GO" id="GO:0016881">
    <property type="term" value="F:acid-amino acid ligase activity"/>
    <property type="evidence" value="ECO:0007669"/>
    <property type="project" value="InterPro"/>
</dbReference>
<organism evidence="4 5">
    <name type="scientific">Candidatus Gottesmanbacteria bacterium GW2011_GWB1_43_11</name>
    <dbReference type="NCBI Taxonomy" id="1618446"/>
    <lineage>
        <taxon>Bacteria</taxon>
        <taxon>Candidatus Gottesmaniibacteriota</taxon>
    </lineage>
</organism>
<accession>A0A0G1CP34</accession>
<dbReference type="Gene3D" id="3.40.1190.10">
    <property type="entry name" value="Mur-like, catalytic domain"/>
    <property type="match status" value="1"/>
</dbReference>
<feature type="domain" description="Mur ligase C-terminal" evidence="2">
    <location>
        <begin position="236"/>
        <end position="380"/>
    </location>
</feature>
<dbReference type="Proteomes" id="UP000034050">
    <property type="component" value="Unassembled WGS sequence"/>
</dbReference>
<dbReference type="Gene3D" id="3.90.190.20">
    <property type="entry name" value="Mur ligase, C-terminal domain"/>
    <property type="match status" value="1"/>
</dbReference>
<gene>
    <name evidence="4" type="ORF">UV61_C0002G0241</name>
</gene>
<evidence type="ECO:0000259" key="2">
    <source>
        <dbReference type="Pfam" id="PF02875"/>
    </source>
</evidence>
<evidence type="ECO:0000313" key="4">
    <source>
        <dbReference type="EMBL" id="KKS87520.1"/>
    </source>
</evidence>
<dbReference type="InterPro" id="IPR013221">
    <property type="entry name" value="Mur_ligase_cen"/>
</dbReference>
<dbReference type="SUPFAM" id="SSF53623">
    <property type="entry name" value="MurD-like peptide ligases, catalytic domain"/>
    <property type="match status" value="1"/>
</dbReference>
<dbReference type="InterPro" id="IPR036565">
    <property type="entry name" value="Mur-like_cat_sf"/>
</dbReference>
<dbReference type="Pfam" id="PF08245">
    <property type="entry name" value="Mur_ligase_M"/>
    <property type="match status" value="1"/>
</dbReference>
<evidence type="ECO:0000256" key="1">
    <source>
        <dbReference type="SAM" id="Phobius"/>
    </source>
</evidence>
<dbReference type="SUPFAM" id="SSF53244">
    <property type="entry name" value="MurD-like peptide ligases, peptide-binding domain"/>
    <property type="match status" value="1"/>
</dbReference>